<dbReference type="AlphaFoldDB" id="A0A8K0V6Y7"/>
<dbReference type="InterPro" id="IPR028949">
    <property type="entry name" value="Ntox15"/>
</dbReference>
<proteinExistence type="predicted"/>
<evidence type="ECO:0000256" key="1">
    <source>
        <dbReference type="SAM" id="MobiDB-lite"/>
    </source>
</evidence>
<reference evidence="3" key="1">
    <citation type="submission" date="2021-01" db="EMBL/GenBank/DDBJ databases">
        <title>Tabrizicola alba sp. nov. a motile alkaliphilic bacterium isolated from a soda lake.</title>
        <authorList>
            <person name="Szuroczki S."/>
            <person name="Abbaszade G."/>
            <person name="Schumann P."/>
            <person name="Toth E."/>
        </authorList>
    </citation>
    <scope>NUCLEOTIDE SEQUENCE</scope>
    <source>
        <strain evidence="3">DMG-N-6</strain>
    </source>
</reference>
<feature type="domain" description="Novel toxin 15" evidence="2">
    <location>
        <begin position="95"/>
        <end position="252"/>
    </location>
</feature>
<evidence type="ECO:0000313" key="3">
    <source>
        <dbReference type="EMBL" id="MBL4916582.1"/>
    </source>
</evidence>
<comment type="caution">
    <text evidence="3">The sequence shown here is derived from an EMBL/GenBank/DDBJ whole genome shotgun (WGS) entry which is preliminary data.</text>
</comment>
<keyword evidence="4" id="KW-1185">Reference proteome</keyword>
<dbReference type="Pfam" id="PF15604">
    <property type="entry name" value="Ntox15"/>
    <property type="match status" value="1"/>
</dbReference>
<feature type="compositionally biased region" description="Polar residues" evidence="1">
    <location>
        <begin position="120"/>
        <end position="129"/>
    </location>
</feature>
<protein>
    <recommendedName>
        <fullName evidence="2">Novel toxin 15 domain-containing protein</fullName>
    </recommendedName>
</protein>
<gene>
    <name evidence="3" type="ORF">JL811_05055</name>
</gene>
<feature type="region of interest" description="Disordered" evidence="1">
    <location>
        <begin position="118"/>
        <end position="144"/>
    </location>
</feature>
<accession>A0A8K0V6Y7</accession>
<evidence type="ECO:0000259" key="2">
    <source>
        <dbReference type="Pfam" id="PF15604"/>
    </source>
</evidence>
<dbReference type="RefSeq" id="WP_202687411.1">
    <property type="nucleotide sequence ID" value="NZ_JAESVN010000002.1"/>
</dbReference>
<dbReference type="EMBL" id="JAESVN010000002">
    <property type="protein sequence ID" value="MBL4916582.1"/>
    <property type="molecule type" value="Genomic_DNA"/>
</dbReference>
<feature type="compositionally biased region" description="Polar residues" evidence="1">
    <location>
        <begin position="220"/>
        <end position="231"/>
    </location>
</feature>
<sequence>MTAAGTAGEAAGGVLGGAIGGAIGAPILPPLGGLIGRWLGSRVGRAAGRAAAEVLANQMDDANDAAEEESTEDATETCAECGEIDCFNPPDGVDPEEFKRQLKEQQDALREMRPEEILDNMNNYRTQGRPSGDAAQRQRERDSYFSDHIESRKREVRTENPSLPEAEVEGMATDRLLNEMANLDATHIVDLVAGGGGAISGLGNRSVNRSIGSQWRHRGPNSQKTRAQQLQDYAEQAQREGADMSGLELEVCGDEGGAPDGNVSAPENATSPPSGDTGSGSVPMS</sequence>
<name>A0A8K0V6Y7_9RHOB</name>
<feature type="compositionally biased region" description="Low complexity" evidence="1">
    <location>
        <begin position="270"/>
        <end position="285"/>
    </location>
</feature>
<evidence type="ECO:0000313" key="4">
    <source>
        <dbReference type="Proteomes" id="UP000648908"/>
    </source>
</evidence>
<dbReference type="Proteomes" id="UP000648908">
    <property type="component" value="Unassembled WGS sequence"/>
</dbReference>
<organism evidence="3 4">
    <name type="scientific">Szabonella alba</name>
    <dbReference type="NCBI Taxonomy" id="2804194"/>
    <lineage>
        <taxon>Bacteria</taxon>
        <taxon>Pseudomonadati</taxon>
        <taxon>Pseudomonadota</taxon>
        <taxon>Alphaproteobacteria</taxon>
        <taxon>Rhodobacterales</taxon>
        <taxon>Paracoccaceae</taxon>
        <taxon>Szabonella</taxon>
    </lineage>
</organism>
<feature type="region of interest" description="Disordered" evidence="1">
    <location>
        <begin position="211"/>
        <end position="285"/>
    </location>
</feature>